<proteinExistence type="predicted"/>
<reference evidence="1" key="1">
    <citation type="submission" date="2020-10" db="EMBL/GenBank/DDBJ databases">
        <authorList>
            <person name="Gilroy R."/>
        </authorList>
    </citation>
    <scope>NUCLEOTIDE SEQUENCE</scope>
    <source>
        <strain evidence="1">CHK199-13235</strain>
    </source>
</reference>
<sequence>MNPIIQKAKDLADFVDGGGLGDPVHPMIRAYLAEHFGGRLTFRGCHFTPTHAIQDNSPVENVIRMCQPAHWYGRY</sequence>
<name>A0A9D1FLA9_9FIRM</name>
<accession>A0A9D1FLA9</accession>
<evidence type="ECO:0000313" key="1">
    <source>
        <dbReference type="EMBL" id="HIS75838.1"/>
    </source>
</evidence>
<dbReference type="AlphaFoldDB" id="A0A9D1FLA9"/>
<dbReference type="EMBL" id="DVJP01000027">
    <property type="protein sequence ID" value="HIS75838.1"/>
    <property type="molecule type" value="Genomic_DNA"/>
</dbReference>
<evidence type="ECO:0000313" key="2">
    <source>
        <dbReference type="Proteomes" id="UP000824002"/>
    </source>
</evidence>
<dbReference type="Proteomes" id="UP000824002">
    <property type="component" value="Unassembled WGS sequence"/>
</dbReference>
<reference evidence="1" key="2">
    <citation type="journal article" date="2021" name="PeerJ">
        <title>Extensive microbial diversity within the chicken gut microbiome revealed by metagenomics and culture.</title>
        <authorList>
            <person name="Gilroy R."/>
            <person name="Ravi A."/>
            <person name="Getino M."/>
            <person name="Pursley I."/>
            <person name="Horton D.L."/>
            <person name="Alikhan N.F."/>
            <person name="Baker D."/>
            <person name="Gharbi K."/>
            <person name="Hall N."/>
            <person name="Watson M."/>
            <person name="Adriaenssens E.M."/>
            <person name="Foster-Nyarko E."/>
            <person name="Jarju S."/>
            <person name="Secka A."/>
            <person name="Antonio M."/>
            <person name="Oren A."/>
            <person name="Chaudhuri R.R."/>
            <person name="La Ragione R."/>
            <person name="Hildebrand F."/>
            <person name="Pallen M.J."/>
        </authorList>
    </citation>
    <scope>NUCLEOTIDE SEQUENCE</scope>
    <source>
        <strain evidence="1">CHK199-13235</strain>
    </source>
</reference>
<gene>
    <name evidence="1" type="ORF">IAB51_03410</name>
</gene>
<comment type="caution">
    <text evidence="1">The sequence shown here is derived from an EMBL/GenBank/DDBJ whole genome shotgun (WGS) entry which is preliminary data.</text>
</comment>
<organism evidence="1 2">
    <name type="scientific">Candidatus Merdivicinus excrementipullorum</name>
    <dbReference type="NCBI Taxonomy" id="2840867"/>
    <lineage>
        <taxon>Bacteria</taxon>
        <taxon>Bacillati</taxon>
        <taxon>Bacillota</taxon>
        <taxon>Clostridia</taxon>
        <taxon>Eubacteriales</taxon>
        <taxon>Oscillospiraceae</taxon>
        <taxon>Oscillospiraceae incertae sedis</taxon>
        <taxon>Candidatus Merdivicinus</taxon>
    </lineage>
</organism>
<protein>
    <submittedName>
        <fullName evidence="1">Uncharacterized protein</fullName>
    </submittedName>
</protein>